<proteinExistence type="predicted"/>
<gene>
    <name evidence="2" type="ORF">COV72_07150</name>
</gene>
<reference evidence="2 3" key="1">
    <citation type="submission" date="2017-09" db="EMBL/GenBank/DDBJ databases">
        <title>Depth-based differentiation of microbial function through sediment-hosted aquifers and enrichment of novel symbionts in the deep terrestrial subsurface.</title>
        <authorList>
            <person name="Probst A.J."/>
            <person name="Ladd B."/>
            <person name="Jarett J.K."/>
            <person name="Geller-Mcgrath D.E."/>
            <person name="Sieber C.M."/>
            <person name="Emerson J.B."/>
            <person name="Anantharaman K."/>
            <person name="Thomas B.C."/>
            <person name="Malmstrom R."/>
            <person name="Stieglmeier M."/>
            <person name="Klingl A."/>
            <person name="Woyke T."/>
            <person name="Ryan C.M."/>
            <person name="Banfield J.F."/>
        </authorList>
    </citation>
    <scope>NUCLEOTIDE SEQUENCE [LARGE SCALE GENOMIC DNA]</scope>
    <source>
        <strain evidence="2">CG11_big_fil_rev_8_21_14_0_20_42_13</strain>
    </source>
</reference>
<feature type="domain" description="DUF6933" evidence="1">
    <location>
        <begin position="2"/>
        <end position="160"/>
    </location>
</feature>
<dbReference type="AlphaFoldDB" id="A0A2H0LWF8"/>
<sequence>MLIRCTVKLLKELNLAASELTDSVPSELKLGEWFANLFFIERKKCLIFTNTRTLFTFISFAVNRTQIKNIGELFRAGLGKALLDEDFDGAVIQRLVDECHDMQFSKTNNKSVLGAMNDHVKTAKWMVWRDGGLGKCNFPHLIKKLNRTPFSTRRFAYAIEELGKVLGIEIDPRLNFKPKFVYG</sequence>
<accession>A0A2H0LWF8</accession>
<comment type="caution">
    <text evidence="2">The sequence shown here is derived from an EMBL/GenBank/DDBJ whole genome shotgun (WGS) entry which is preliminary data.</text>
</comment>
<name>A0A2H0LWF8_9BACT</name>
<evidence type="ECO:0000313" key="3">
    <source>
        <dbReference type="Proteomes" id="UP000229641"/>
    </source>
</evidence>
<dbReference type="InterPro" id="IPR053864">
    <property type="entry name" value="DUF6933"/>
</dbReference>
<evidence type="ECO:0000259" key="1">
    <source>
        <dbReference type="Pfam" id="PF22016"/>
    </source>
</evidence>
<dbReference type="Pfam" id="PF22016">
    <property type="entry name" value="DUF6933"/>
    <property type="match status" value="1"/>
</dbReference>
<organism evidence="2 3">
    <name type="scientific">Candidatus Ghiorseimicrobium undicola</name>
    <dbReference type="NCBI Taxonomy" id="1974746"/>
    <lineage>
        <taxon>Bacteria</taxon>
        <taxon>Pseudomonadati</taxon>
        <taxon>Candidatus Omnitrophota</taxon>
        <taxon>Candidatus Ghiorseimicrobium</taxon>
    </lineage>
</organism>
<evidence type="ECO:0000313" key="2">
    <source>
        <dbReference type="EMBL" id="PIQ88697.1"/>
    </source>
</evidence>
<protein>
    <recommendedName>
        <fullName evidence="1">DUF6933 domain-containing protein</fullName>
    </recommendedName>
</protein>
<dbReference type="EMBL" id="PCWA01000092">
    <property type="protein sequence ID" value="PIQ88697.1"/>
    <property type="molecule type" value="Genomic_DNA"/>
</dbReference>
<dbReference type="Proteomes" id="UP000229641">
    <property type="component" value="Unassembled WGS sequence"/>
</dbReference>